<gene>
    <name evidence="2" type="ORF">CLUP02_18171</name>
</gene>
<dbReference type="Pfam" id="PF09724">
    <property type="entry name" value="Dcc1"/>
    <property type="match status" value="1"/>
</dbReference>
<dbReference type="GO" id="GO:0007064">
    <property type="term" value="P:mitotic sister chromatid cohesion"/>
    <property type="evidence" value="ECO:0007669"/>
    <property type="project" value="InterPro"/>
</dbReference>
<dbReference type="InterPro" id="IPR019128">
    <property type="entry name" value="Dcc1"/>
</dbReference>
<name>A0A9Q8WBH6_9PEZI</name>
<evidence type="ECO:0000313" key="2">
    <source>
        <dbReference type="EMBL" id="UQC76657.1"/>
    </source>
</evidence>
<proteinExistence type="predicted"/>
<reference evidence="2" key="1">
    <citation type="journal article" date="2021" name="Mol. Plant Microbe Interact.">
        <title>Complete Genome Sequence of the Plant-Pathogenic Fungus Colletotrichum lupini.</title>
        <authorList>
            <person name="Baroncelli R."/>
            <person name="Pensec F."/>
            <person name="Da Lio D."/>
            <person name="Boufleur T."/>
            <person name="Vicente I."/>
            <person name="Sarrocco S."/>
            <person name="Picot A."/>
            <person name="Baraldi E."/>
            <person name="Sukno S."/>
            <person name="Thon M."/>
            <person name="Le Floch G."/>
        </authorList>
    </citation>
    <scope>NUCLEOTIDE SEQUENCE</scope>
    <source>
        <strain evidence="2">IMI 504893</strain>
    </source>
</reference>
<dbReference type="GeneID" id="73352084"/>
<dbReference type="Proteomes" id="UP000830671">
    <property type="component" value="Chromosome 10"/>
</dbReference>
<dbReference type="GO" id="GO:0031390">
    <property type="term" value="C:Ctf18 RFC-like complex"/>
    <property type="evidence" value="ECO:0007669"/>
    <property type="project" value="InterPro"/>
</dbReference>
<dbReference type="AlphaFoldDB" id="A0A9Q8WBH6"/>
<keyword evidence="3" id="KW-1185">Reference proteome</keyword>
<feature type="region of interest" description="Disordered" evidence="1">
    <location>
        <begin position="168"/>
        <end position="187"/>
    </location>
</feature>
<evidence type="ECO:0000313" key="3">
    <source>
        <dbReference type="Proteomes" id="UP000830671"/>
    </source>
</evidence>
<protein>
    <recommendedName>
        <fullName evidence="4">Sister chromatid cohesion protein DCC1</fullName>
    </recommendedName>
</protein>
<feature type="non-terminal residue" evidence="2">
    <location>
        <position position="1"/>
    </location>
</feature>
<dbReference type="RefSeq" id="XP_049138298.1">
    <property type="nucleotide sequence ID" value="XM_049297074.1"/>
</dbReference>
<evidence type="ECO:0000256" key="1">
    <source>
        <dbReference type="SAM" id="MobiDB-lite"/>
    </source>
</evidence>
<organism evidence="2 3">
    <name type="scientific">Colletotrichum lupini</name>
    <dbReference type="NCBI Taxonomy" id="145971"/>
    <lineage>
        <taxon>Eukaryota</taxon>
        <taxon>Fungi</taxon>
        <taxon>Dikarya</taxon>
        <taxon>Ascomycota</taxon>
        <taxon>Pezizomycotina</taxon>
        <taxon>Sordariomycetes</taxon>
        <taxon>Hypocreomycetidae</taxon>
        <taxon>Glomerellales</taxon>
        <taxon>Glomerellaceae</taxon>
        <taxon>Colletotrichum</taxon>
        <taxon>Colletotrichum acutatum species complex</taxon>
    </lineage>
</organism>
<sequence>NLQKTSLFPPRTDYATADSTSHPHIKVSPGFHFSLHQQRRISHRSIIPRYSKNMSTQDPGIPLTHAPDARGYKLMELPPDLEALLTAEDAPVITLTSTPTTALLKTPDKTYKLLQKNTSNSLILLAPHSTAPSPDSSDDSIPVTGLAAIATIHETIELVAQTEPQTVSNLKNTGSKGKWHEKFGRGR</sequence>
<feature type="region of interest" description="Disordered" evidence="1">
    <location>
        <begin position="1"/>
        <end position="21"/>
    </location>
</feature>
<dbReference type="KEGG" id="clup:CLUP02_18171"/>
<dbReference type="EMBL" id="CP019472">
    <property type="protein sequence ID" value="UQC76657.1"/>
    <property type="molecule type" value="Genomic_DNA"/>
</dbReference>
<evidence type="ECO:0008006" key="4">
    <source>
        <dbReference type="Google" id="ProtNLM"/>
    </source>
</evidence>
<feature type="compositionally biased region" description="Basic and acidic residues" evidence="1">
    <location>
        <begin position="178"/>
        <end position="187"/>
    </location>
</feature>
<accession>A0A9Q8WBH6</accession>